<feature type="domain" description="Helix-turn-helix" evidence="2">
    <location>
        <begin position="9"/>
        <end position="57"/>
    </location>
</feature>
<dbReference type="InterPro" id="IPR041657">
    <property type="entry name" value="HTH_17"/>
</dbReference>
<gene>
    <name evidence="3" type="ORF">NONO_c17510</name>
</gene>
<accession>W5TH27</accession>
<protein>
    <submittedName>
        <fullName evidence="3">Putative DNA-binding protein</fullName>
    </submittedName>
</protein>
<sequence>MSAPTDLMLYTVAEVAEMLGPHVTVAWLTKRLRERKFPGRKVGRSWMLTRADIESAIELMARPAIAPKPDPAGLTAGSRRRLNRRVAAAS</sequence>
<reference evidence="3 4" key="1">
    <citation type="journal article" date="2014" name="Appl. Environ. Microbiol.">
        <title>Insights into the Microbial Degradation of Rubber and Gutta-Percha by Analysis of the Complete Genome of Nocardia nova SH22a.</title>
        <authorList>
            <person name="Luo Q."/>
            <person name="Hiessl S."/>
            <person name="Poehlein A."/>
            <person name="Daniel R."/>
            <person name="Steinbuchel A."/>
        </authorList>
    </citation>
    <scope>NUCLEOTIDE SEQUENCE [LARGE SCALE GENOMIC DNA]</scope>
    <source>
        <strain evidence="3">SH22a</strain>
    </source>
</reference>
<evidence type="ECO:0000313" key="3">
    <source>
        <dbReference type="EMBL" id="AHH16551.1"/>
    </source>
</evidence>
<dbReference type="PATRIC" id="fig|1415166.3.peg.1775"/>
<evidence type="ECO:0000256" key="1">
    <source>
        <dbReference type="SAM" id="MobiDB-lite"/>
    </source>
</evidence>
<dbReference type="Pfam" id="PF12728">
    <property type="entry name" value="HTH_17"/>
    <property type="match status" value="1"/>
</dbReference>
<dbReference type="EMBL" id="CP006850">
    <property type="protein sequence ID" value="AHH16551.1"/>
    <property type="molecule type" value="Genomic_DNA"/>
</dbReference>
<name>W5TH27_9NOCA</name>
<dbReference type="eggNOG" id="ENOG5032C81">
    <property type="taxonomic scope" value="Bacteria"/>
</dbReference>
<dbReference type="AlphaFoldDB" id="W5TH27"/>
<evidence type="ECO:0000313" key="4">
    <source>
        <dbReference type="Proteomes" id="UP000019150"/>
    </source>
</evidence>
<dbReference type="STRING" id="1415166.NONO_c17510"/>
<evidence type="ECO:0000259" key="2">
    <source>
        <dbReference type="Pfam" id="PF12728"/>
    </source>
</evidence>
<dbReference type="RefSeq" id="WP_025348057.1">
    <property type="nucleotide sequence ID" value="NZ_CP006850.1"/>
</dbReference>
<dbReference type="HOGENOM" id="CLU_2437877_0_0_11"/>
<dbReference type="KEGG" id="nno:NONO_c17510"/>
<proteinExistence type="predicted"/>
<dbReference type="OrthoDB" id="4571489at2"/>
<dbReference type="Proteomes" id="UP000019150">
    <property type="component" value="Chromosome"/>
</dbReference>
<feature type="region of interest" description="Disordered" evidence="1">
    <location>
        <begin position="68"/>
        <end position="90"/>
    </location>
</feature>
<keyword evidence="4" id="KW-1185">Reference proteome</keyword>
<organism evidence="3 4">
    <name type="scientific">Nocardia nova SH22a</name>
    <dbReference type="NCBI Taxonomy" id="1415166"/>
    <lineage>
        <taxon>Bacteria</taxon>
        <taxon>Bacillati</taxon>
        <taxon>Actinomycetota</taxon>
        <taxon>Actinomycetes</taxon>
        <taxon>Mycobacteriales</taxon>
        <taxon>Nocardiaceae</taxon>
        <taxon>Nocardia</taxon>
    </lineage>
</organism>
<dbReference type="GO" id="GO:0003677">
    <property type="term" value="F:DNA binding"/>
    <property type="evidence" value="ECO:0007669"/>
    <property type="project" value="UniProtKB-KW"/>
</dbReference>
<keyword evidence="3" id="KW-0238">DNA-binding</keyword>